<feature type="domain" description="DUF6128" evidence="1">
    <location>
        <begin position="159"/>
        <end position="236"/>
    </location>
</feature>
<protein>
    <recommendedName>
        <fullName evidence="1">DUF6128 domain-containing protein</fullName>
    </recommendedName>
</protein>
<evidence type="ECO:0000313" key="2">
    <source>
        <dbReference type="EMBL" id="MBC5682278.1"/>
    </source>
</evidence>
<dbReference type="EMBL" id="JACOPE010000001">
    <property type="protein sequence ID" value="MBC5682278.1"/>
    <property type="molecule type" value="Genomic_DNA"/>
</dbReference>
<dbReference type="InterPro" id="IPR046131">
    <property type="entry name" value="DUF6128"/>
</dbReference>
<name>A0ABR7G5E1_9FIRM</name>
<sequence length="262" mass="30038">MNPGIYYLYEYKNNHCMRNTGFLKLTKKPDCWLLQIQARNIPVTNQHLVPLCAILTEQEHNISKKISELPCNSHIISAQLTLPDSAINSISSMENLHGFLIPLPDESFLTATESHFHLDINEIFSTTVQSETPDPAPDLSASEYNDNDNLFEASDTTNLLSPSKTIQKIHHSDLKILPKKCWNLANNSFLLHGYHNYHHLLLIEENGHYQLGVPGVYDIREARAAEIFGFPEFINSYNDQLELSPDECNTQENFGYWCHYIY</sequence>
<evidence type="ECO:0000259" key="1">
    <source>
        <dbReference type="Pfam" id="PF19623"/>
    </source>
</evidence>
<dbReference type="Proteomes" id="UP000631576">
    <property type="component" value="Unassembled WGS sequence"/>
</dbReference>
<proteinExistence type="predicted"/>
<dbReference type="RefSeq" id="WP_186864380.1">
    <property type="nucleotide sequence ID" value="NZ_JACOPE010000001.1"/>
</dbReference>
<dbReference type="Pfam" id="PF19623">
    <property type="entry name" value="DUF6128"/>
    <property type="match status" value="1"/>
</dbReference>
<accession>A0ABR7G5E1</accession>
<evidence type="ECO:0000313" key="3">
    <source>
        <dbReference type="Proteomes" id="UP000631576"/>
    </source>
</evidence>
<gene>
    <name evidence="2" type="ORF">H8S40_01550</name>
</gene>
<reference evidence="2 3" key="1">
    <citation type="submission" date="2020-08" db="EMBL/GenBank/DDBJ databases">
        <title>Genome public.</title>
        <authorList>
            <person name="Liu C."/>
            <person name="Sun Q."/>
        </authorList>
    </citation>
    <scope>NUCLEOTIDE SEQUENCE [LARGE SCALE GENOMIC DNA]</scope>
    <source>
        <strain evidence="2 3">NSJ-13</strain>
    </source>
</reference>
<keyword evidence="3" id="KW-1185">Reference proteome</keyword>
<comment type="caution">
    <text evidence="2">The sequence shown here is derived from an EMBL/GenBank/DDBJ whole genome shotgun (WGS) entry which is preliminary data.</text>
</comment>
<organism evidence="2 3">
    <name type="scientific">Ruminococcus hominis</name>
    <dbReference type="NCBI Taxonomy" id="2763065"/>
    <lineage>
        <taxon>Bacteria</taxon>
        <taxon>Bacillati</taxon>
        <taxon>Bacillota</taxon>
        <taxon>Clostridia</taxon>
        <taxon>Eubacteriales</taxon>
        <taxon>Oscillospiraceae</taxon>
        <taxon>Ruminococcus</taxon>
    </lineage>
</organism>